<dbReference type="SUPFAM" id="SSF48403">
    <property type="entry name" value="Ankyrin repeat"/>
    <property type="match status" value="1"/>
</dbReference>
<organism evidence="6 7">
    <name type="scientific">Ophiocordyceps australis</name>
    <dbReference type="NCBI Taxonomy" id="1399860"/>
    <lineage>
        <taxon>Eukaryota</taxon>
        <taxon>Fungi</taxon>
        <taxon>Dikarya</taxon>
        <taxon>Ascomycota</taxon>
        <taxon>Pezizomycotina</taxon>
        <taxon>Sordariomycetes</taxon>
        <taxon>Hypocreomycetidae</taxon>
        <taxon>Hypocreales</taxon>
        <taxon>Ophiocordycipitaceae</taxon>
        <taxon>Ophiocordyceps</taxon>
    </lineage>
</organism>
<dbReference type="SMART" id="SM00225">
    <property type="entry name" value="BTB"/>
    <property type="match status" value="2"/>
</dbReference>
<dbReference type="EMBL" id="NJET01000119">
    <property type="protein sequence ID" value="PHH61033.1"/>
    <property type="molecule type" value="Genomic_DNA"/>
</dbReference>
<evidence type="ECO:0000256" key="1">
    <source>
        <dbReference type="ARBA" id="ARBA00022737"/>
    </source>
</evidence>
<feature type="repeat" description="ANK" evidence="3">
    <location>
        <begin position="67"/>
        <end position="92"/>
    </location>
</feature>
<dbReference type="InterPro" id="IPR011333">
    <property type="entry name" value="SKP1/BTB/POZ_sf"/>
</dbReference>
<evidence type="ECO:0000256" key="3">
    <source>
        <dbReference type="PROSITE-ProRule" id="PRU00023"/>
    </source>
</evidence>
<evidence type="ECO:0000313" key="7">
    <source>
        <dbReference type="Proteomes" id="UP000226192"/>
    </source>
</evidence>
<dbReference type="Pfam" id="PF12796">
    <property type="entry name" value="Ank_2"/>
    <property type="match status" value="1"/>
</dbReference>
<keyword evidence="1" id="KW-0677">Repeat</keyword>
<dbReference type="PROSITE" id="PS50088">
    <property type="entry name" value="ANK_REPEAT"/>
    <property type="match status" value="1"/>
</dbReference>
<evidence type="ECO:0000256" key="2">
    <source>
        <dbReference type="ARBA" id="ARBA00023043"/>
    </source>
</evidence>
<accession>A0A2C5Y056</accession>
<dbReference type="Pfam" id="PF00651">
    <property type="entry name" value="BTB"/>
    <property type="match status" value="2"/>
</dbReference>
<dbReference type="Gene3D" id="3.30.710.10">
    <property type="entry name" value="Potassium Channel Kv1.1, Chain A"/>
    <property type="match status" value="2"/>
</dbReference>
<proteinExistence type="predicted"/>
<dbReference type="SUPFAM" id="SSF54695">
    <property type="entry name" value="POZ domain"/>
    <property type="match status" value="2"/>
</dbReference>
<keyword evidence="2 3" id="KW-0040">ANK repeat</keyword>
<evidence type="ECO:0000259" key="5">
    <source>
        <dbReference type="PROSITE" id="PS50097"/>
    </source>
</evidence>
<dbReference type="PANTHER" id="PTHR46231:SF1">
    <property type="entry name" value="ANKYRIN REPEAT AND BTB_POZ DOMAIN-CONTAINING PROTEIN 1"/>
    <property type="match status" value="1"/>
</dbReference>
<dbReference type="Proteomes" id="UP000226192">
    <property type="component" value="Unassembled WGS sequence"/>
</dbReference>
<feature type="region of interest" description="Disordered" evidence="4">
    <location>
        <begin position="533"/>
        <end position="569"/>
    </location>
</feature>
<sequence>MIFGKSELQGKLGEQNSLIKNGVLREENPLDQSPEFNEFLLACRKGDLRTCQQLMSLGVNINGKDKYDYTPLIIASLCGHYELVRLLLESGALAERNTFQGERCIYNALNDRIRNLLLEYDFSKSSDALVYWSTHLCSLLTRTAPATFDFEVVMSDLSRFNAHKFLLAARTGFFPRLFAHDASASSWHADDLGVAPRALELVLRHVYLDDDWLRELGSAEEEARLGPALDRVSGLLGMEELWEAVLAARQDRRVARQRFRDQEARALRDVAGFFQRHVLGGKIVVERLRVDEVCWQRDNAAFADVLLCAHSAPPDNDASLSAPPTSTLYPAHKAMLIRSQYFATMFSGPFVESRPLPHLRIITMDCSPPVLALILTYLYTESINCPLRHALDLLYAADMLLLDGLKNKAAVTISTLGSPAHHQATLSPLDNNDDDDEADLLDIFDVLTAAWDLAVPRLEEFAARYIAARLESYIDDEAFRDAVRKSAARIRARHDTDSIELVDDVRFHLSERFRLRFEDTGLANVLAAAQQQQRDEKMGADAAAASHDDVAESAQNGQALAVAQEAASPPPDDDFAVAAAKYQLLLDKIDAMLEQLGLDA</sequence>
<dbReference type="Gene3D" id="1.25.40.20">
    <property type="entry name" value="Ankyrin repeat-containing domain"/>
    <property type="match status" value="1"/>
</dbReference>
<keyword evidence="7" id="KW-1185">Reference proteome</keyword>
<dbReference type="FunFam" id="1.25.40.20:FF:000248">
    <property type="entry name" value="Ankyrin repeat and BTB/POZ domain protein"/>
    <property type="match status" value="1"/>
</dbReference>
<gene>
    <name evidence="6" type="ORF">CDD81_855</name>
</gene>
<dbReference type="InterPro" id="IPR044515">
    <property type="entry name" value="ABTB1"/>
</dbReference>
<dbReference type="CDD" id="cd18497">
    <property type="entry name" value="BACK_ABTB1_BPOZ"/>
    <property type="match status" value="1"/>
</dbReference>
<dbReference type="InterPro" id="IPR000210">
    <property type="entry name" value="BTB/POZ_dom"/>
</dbReference>
<evidence type="ECO:0000313" key="6">
    <source>
        <dbReference type="EMBL" id="PHH61033.1"/>
    </source>
</evidence>
<feature type="domain" description="BTB" evidence="5">
    <location>
        <begin position="148"/>
        <end position="215"/>
    </location>
</feature>
<dbReference type="InterPro" id="IPR002110">
    <property type="entry name" value="Ankyrin_rpt"/>
</dbReference>
<dbReference type="PANTHER" id="PTHR46231">
    <property type="entry name" value="ANKYRIN REPEAT AND BTB/POZ DOMAIN-CONTAINING PROTEIN 1"/>
    <property type="match status" value="1"/>
</dbReference>
<dbReference type="PROSITE" id="PS50097">
    <property type="entry name" value="BTB"/>
    <property type="match status" value="2"/>
</dbReference>
<reference evidence="6 7" key="1">
    <citation type="submission" date="2017-06" db="EMBL/GenBank/DDBJ databases">
        <title>Ant-infecting Ophiocordyceps genomes reveal a high diversity of potential behavioral manipulation genes and a possible major role for enterotoxins.</title>
        <authorList>
            <person name="De Bekker C."/>
            <person name="Evans H.C."/>
            <person name="Brachmann A."/>
            <person name="Hughes D.P."/>
        </authorList>
    </citation>
    <scope>NUCLEOTIDE SEQUENCE [LARGE SCALE GENOMIC DNA]</scope>
    <source>
        <strain evidence="6 7">Map64</strain>
    </source>
</reference>
<dbReference type="InterPro" id="IPR036770">
    <property type="entry name" value="Ankyrin_rpt-contain_sf"/>
</dbReference>
<dbReference type="AlphaFoldDB" id="A0A2C5Y056"/>
<dbReference type="PROSITE" id="PS50297">
    <property type="entry name" value="ANK_REP_REGION"/>
    <property type="match status" value="1"/>
</dbReference>
<feature type="domain" description="BTB" evidence="5">
    <location>
        <begin position="316"/>
        <end position="387"/>
    </location>
</feature>
<comment type="caution">
    <text evidence="6">The sequence shown here is derived from an EMBL/GenBank/DDBJ whole genome shotgun (WGS) entry which is preliminary data.</text>
</comment>
<name>A0A2C5Y056_9HYPO</name>
<protein>
    <recommendedName>
        <fullName evidence="5">BTB domain-containing protein</fullName>
    </recommendedName>
</protein>
<dbReference type="STRING" id="1399860.A0A2C5Y056"/>
<dbReference type="GO" id="GO:0000151">
    <property type="term" value="C:ubiquitin ligase complex"/>
    <property type="evidence" value="ECO:0007669"/>
    <property type="project" value="TreeGrafter"/>
</dbReference>
<dbReference type="OrthoDB" id="684045at2759"/>
<dbReference type="SMART" id="SM00248">
    <property type="entry name" value="ANK"/>
    <property type="match status" value="2"/>
</dbReference>
<dbReference type="CDD" id="cd18186">
    <property type="entry name" value="BTB_POZ_ZBTB_KLHL-like"/>
    <property type="match status" value="1"/>
</dbReference>
<evidence type="ECO:0000256" key="4">
    <source>
        <dbReference type="SAM" id="MobiDB-lite"/>
    </source>
</evidence>
<dbReference type="GO" id="GO:0005737">
    <property type="term" value="C:cytoplasm"/>
    <property type="evidence" value="ECO:0007669"/>
    <property type="project" value="TreeGrafter"/>
</dbReference>